<dbReference type="AlphaFoldDB" id="A0A6J4SRR5"/>
<dbReference type="PANTHER" id="PTHR44196:SF1">
    <property type="entry name" value="DEHYDROGENASE_REDUCTASE SDR FAMILY MEMBER 7B"/>
    <property type="match status" value="1"/>
</dbReference>
<evidence type="ECO:0000256" key="2">
    <source>
        <dbReference type="ARBA" id="ARBA00023002"/>
    </source>
</evidence>
<organism evidence="4">
    <name type="scientific">uncultured Solirubrobacteraceae bacterium</name>
    <dbReference type="NCBI Taxonomy" id="1162706"/>
    <lineage>
        <taxon>Bacteria</taxon>
        <taxon>Bacillati</taxon>
        <taxon>Actinomycetota</taxon>
        <taxon>Thermoleophilia</taxon>
        <taxon>Solirubrobacterales</taxon>
        <taxon>Solirubrobacteraceae</taxon>
        <taxon>environmental samples</taxon>
    </lineage>
</organism>
<name>A0A6J4SRR5_9ACTN</name>
<dbReference type="CDD" id="cd05263">
    <property type="entry name" value="MupV_like_SDR_e"/>
    <property type="match status" value="1"/>
</dbReference>
<feature type="domain" description="Ketoreductase" evidence="3">
    <location>
        <begin position="378"/>
        <end position="562"/>
    </location>
</feature>
<dbReference type="Pfam" id="PF00106">
    <property type="entry name" value="adh_short"/>
    <property type="match status" value="1"/>
</dbReference>
<dbReference type="InterPro" id="IPR002347">
    <property type="entry name" value="SDR_fam"/>
</dbReference>
<dbReference type="Pfam" id="PF07993">
    <property type="entry name" value="NAD_binding_4"/>
    <property type="match status" value="1"/>
</dbReference>
<dbReference type="EC" id="1.1.1.100" evidence="4"/>
<dbReference type="GO" id="GO:0016020">
    <property type="term" value="C:membrane"/>
    <property type="evidence" value="ECO:0007669"/>
    <property type="project" value="TreeGrafter"/>
</dbReference>
<dbReference type="NCBIfam" id="NF005539">
    <property type="entry name" value="PRK07201.1"/>
    <property type="match status" value="1"/>
</dbReference>
<evidence type="ECO:0000259" key="3">
    <source>
        <dbReference type="SMART" id="SM00822"/>
    </source>
</evidence>
<dbReference type="InterPro" id="IPR057313">
    <property type="entry name" value="Maqu_2507-like"/>
</dbReference>
<dbReference type="InterPro" id="IPR020904">
    <property type="entry name" value="Sc_DH/Rdtase_CS"/>
</dbReference>
<accession>A0A6J4SRR5</accession>
<dbReference type="InterPro" id="IPR036291">
    <property type="entry name" value="NAD(P)-bd_dom_sf"/>
</dbReference>
<reference evidence="4" key="1">
    <citation type="submission" date="2020-02" db="EMBL/GenBank/DDBJ databases">
        <authorList>
            <person name="Meier V. D."/>
        </authorList>
    </citation>
    <scope>NUCLEOTIDE SEQUENCE</scope>
    <source>
        <strain evidence="4">AVDCRST_MAG13</strain>
    </source>
</reference>
<dbReference type="PRINTS" id="PR00080">
    <property type="entry name" value="SDRFAMILY"/>
</dbReference>
<dbReference type="SUPFAM" id="SSF51735">
    <property type="entry name" value="NAD(P)-binding Rossmann-fold domains"/>
    <property type="match status" value="2"/>
</dbReference>
<dbReference type="SMART" id="SM00822">
    <property type="entry name" value="PKS_KR"/>
    <property type="match status" value="1"/>
</dbReference>
<dbReference type="PRINTS" id="PR00081">
    <property type="entry name" value="GDHRDH"/>
</dbReference>
<evidence type="ECO:0000313" key="4">
    <source>
        <dbReference type="EMBL" id="CAA9503491.1"/>
    </source>
</evidence>
<dbReference type="InterPro" id="IPR013120">
    <property type="entry name" value="FAR_NAD-bd"/>
</dbReference>
<dbReference type="PANTHER" id="PTHR44196">
    <property type="entry name" value="DEHYDROGENASE/REDUCTASE SDR FAMILY MEMBER 7B"/>
    <property type="match status" value="1"/>
</dbReference>
<gene>
    <name evidence="4" type="ORF">AVDCRST_MAG13-2399</name>
</gene>
<dbReference type="GO" id="GO:0004316">
    <property type="term" value="F:3-oxoacyl-[acyl-carrier-protein] reductase (NADPH) activity"/>
    <property type="evidence" value="ECO:0007669"/>
    <property type="project" value="UniProtKB-EC"/>
</dbReference>
<protein>
    <submittedName>
        <fullName evidence="4">3-oxoacyl-[acyl-carrier protein] reductase</fullName>
        <ecNumber evidence="4">1.1.1.100</ecNumber>
    </submittedName>
</protein>
<comment type="similarity">
    <text evidence="1">Belongs to the short-chain dehydrogenases/reductases (SDR) family.</text>
</comment>
<dbReference type="Gene3D" id="3.40.50.720">
    <property type="entry name" value="NAD(P)-binding Rossmann-like Domain"/>
    <property type="match status" value="2"/>
</dbReference>
<dbReference type="CDD" id="cd05233">
    <property type="entry name" value="SDR_c"/>
    <property type="match status" value="1"/>
</dbReference>
<evidence type="ECO:0000256" key="1">
    <source>
        <dbReference type="ARBA" id="ARBA00006484"/>
    </source>
</evidence>
<proteinExistence type="inferred from homology"/>
<dbReference type="PROSITE" id="PS00061">
    <property type="entry name" value="ADH_SHORT"/>
    <property type="match status" value="1"/>
</dbReference>
<keyword evidence="2 4" id="KW-0560">Oxidoreductase</keyword>
<sequence length="660" mass="72334">MTGATGFIGRHLVERLLERDGVIHVLVREGSQPRLEELLDGWEARHPGARERVRKVVGDLQHEGLGVDPGWVDAHRGTIGHVFHLAAIYDMTAGEELNERMNVAGTRHAIQLTNALEAGLLHHVSSVAVAGSHRGLFREDMFDEGQGMPSAYHRTKFESERIARSESQVPWRVYRPAIVVGHSRTGEMDKVDGPYYFFQAIQKLRDLLPQWVPLIGPELGWTNIVPVDYVAAALDHIAHQDGLDGQAFHLAHPRGIRSGEVLNAFAKAAHAPQMAVRIDKKLTDALPKGVISMLLRLPQLRELRNTILGDIGIPGEVIEHVGFSAQFDTRDTERALTGTGIAVPELESYADELWRYWEKHLDPDLFRDRSFGAAVNGRTVVITGASSGIGRAAALKIAAAGGIPLLVARGADKLEEVRAEIEAAGGTAYAYTADLSSMDSIDELVGRLLDEHAAIDMLVNNAGRSIRRSVALSLDRFHDYERTMQLNYFGAIKLVMGLLPHMKERGFGHVVNVSSIGVQVSPPRFSAYVASKAALDAWTKVVSSEVVGFGVTFTTIHMPLVRTPMIAPTKLYDSFPTITPAEAGDMVCEALRSRPKSINTRLGTFGEVAYALMPKAVDQILHMAYKVFPDSTAAKGEKAPDERANVEQLAMANLMKGVHW</sequence>
<dbReference type="InterPro" id="IPR057326">
    <property type="entry name" value="KR_dom"/>
</dbReference>
<dbReference type="EMBL" id="CADCVO010000381">
    <property type="protein sequence ID" value="CAA9503491.1"/>
    <property type="molecule type" value="Genomic_DNA"/>
</dbReference>